<gene>
    <name evidence="2" type="ORF">BJL86_0319</name>
</gene>
<feature type="region of interest" description="Disordered" evidence="1">
    <location>
        <begin position="1"/>
        <end position="27"/>
    </location>
</feature>
<accession>A0A173LH69</accession>
<keyword evidence="3" id="KW-1185">Reference proteome</keyword>
<proteinExistence type="predicted"/>
<dbReference type="EMBL" id="CP015961">
    <property type="protein sequence ID" value="ANI91129.1"/>
    <property type="molecule type" value="Genomic_DNA"/>
</dbReference>
<dbReference type="STRING" id="499555.BJL86_0319"/>
<reference evidence="2 3" key="1">
    <citation type="submission" date="2016-06" db="EMBL/GenBank/DDBJ databases">
        <title>Complete genome sequence of a saline-alkali tolerant type strain Dietzia timorensis ID05-A0528T.</title>
        <authorList>
            <person name="Wu X."/>
        </authorList>
    </citation>
    <scope>NUCLEOTIDE SEQUENCE [LARGE SCALE GENOMIC DNA]</scope>
    <source>
        <strain evidence="2 3">ID05-A0528</strain>
    </source>
</reference>
<dbReference type="KEGG" id="dtm:BJL86_0319"/>
<dbReference type="Proteomes" id="UP000186104">
    <property type="component" value="Chromosome"/>
</dbReference>
<name>A0A173LH69_9ACTN</name>
<dbReference type="AlphaFoldDB" id="A0A173LH69"/>
<evidence type="ECO:0000256" key="1">
    <source>
        <dbReference type="SAM" id="MobiDB-lite"/>
    </source>
</evidence>
<evidence type="ECO:0008006" key="4">
    <source>
        <dbReference type="Google" id="ProtNLM"/>
    </source>
</evidence>
<sequence length="241" mass="26943">MSAGGGLRPQVPRLVTPSVRSQSAAAKPTDTAAIQAVLSTPRANTYISAAGGDTAQAMALYGWNARIAAALMLPSHFAEISTRNAVDEAITAVYGPKWPWNQTFQQSLPSPKGHIYNPQRDLIQTRSREQTTGKVVAELKLSFWQAMFTARHDERIWHHQILSLFPNTAGKTAKELRKQVRDDLEVIRKLRNRIAHHEPIFARDLSDDLARMLDLVELRSTATAQWVRQMEEASTILTQRP</sequence>
<evidence type="ECO:0000313" key="3">
    <source>
        <dbReference type="Proteomes" id="UP000186104"/>
    </source>
</evidence>
<organism evidence="2 3">
    <name type="scientific">Dietzia timorensis</name>
    <dbReference type="NCBI Taxonomy" id="499555"/>
    <lineage>
        <taxon>Bacteria</taxon>
        <taxon>Bacillati</taxon>
        <taxon>Actinomycetota</taxon>
        <taxon>Actinomycetes</taxon>
        <taxon>Mycobacteriales</taxon>
        <taxon>Dietziaceae</taxon>
        <taxon>Dietzia</taxon>
    </lineage>
</organism>
<dbReference type="OrthoDB" id="3418622at2"/>
<evidence type="ECO:0000313" key="2">
    <source>
        <dbReference type="EMBL" id="ANI91129.1"/>
    </source>
</evidence>
<protein>
    <recommendedName>
        <fullName evidence="4">Abi-like protein</fullName>
    </recommendedName>
</protein>